<dbReference type="InterPro" id="IPR003961">
    <property type="entry name" value="FN3_dom"/>
</dbReference>
<dbReference type="GeneID" id="60749753"/>
<dbReference type="InterPro" id="IPR036116">
    <property type="entry name" value="FN3_sf"/>
</dbReference>
<evidence type="ECO:0008006" key="5">
    <source>
        <dbReference type="Google" id="ProtNLM"/>
    </source>
</evidence>
<keyword evidence="2" id="KW-0119">Carbohydrate metabolism</keyword>
<comment type="caution">
    <text evidence="3">The sequence shown here is derived from an EMBL/GenBank/DDBJ whole genome shotgun (WGS) entry which is preliminary data.</text>
</comment>
<dbReference type="Proteomes" id="UP000360750">
    <property type="component" value="Unassembled WGS sequence"/>
</dbReference>
<dbReference type="CDD" id="cd00063">
    <property type="entry name" value="FN3"/>
    <property type="match status" value="1"/>
</dbReference>
<keyword evidence="1" id="KW-0326">Glycosidase</keyword>
<dbReference type="GO" id="GO:0016798">
    <property type="term" value="F:hydrolase activity, acting on glycosyl bonds"/>
    <property type="evidence" value="ECO:0007669"/>
    <property type="project" value="UniProtKB-KW"/>
</dbReference>
<gene>
    <name evidence="3" type="ORF">NCTC8139_01738</name>
</gene>
<evidence type="ECO:0000313" key="4">
    <source>
        <dbReference type="Proteomes" id="UP000360750"/>
    </source>
</evidence>
<sequence>MATRVPGISAPRRRVVPVWAVALVVVAALLVGVGAFLSVRALTGVDVPDAPRGLRLDERSGRLVASWEPVSGASGYQLVRDDGLVVYRGDETEAVDVAVPAGEHTYRVVALRGDASSPPSEPKSVRTGNGWGVYAPLVAQFPELLPQAPDAVAAWNDARCVRRYSGGRDEVGPSETGNGRVRTVFVVRCTAGTVDRPFGVFWFASKDALNAEYSRSSATSRPVRWRHGTGLIDENGRGVFKITDDPARELAMIVVLRTPAQDVLRTVDSMPI</sequence>
<dbReference type="GO" id="GO:0000272">
    <property type="term" value="P:polysaccharide catabolic process"/>
    <property type="evidence" value="ECO:0007669"/>
    <property type="project" value="UniProtKB-KW"/>
</dbReference>
<dbReference type="RefSeq" id="WP_131734027.1">
    <property type="nucleotide sequence ID" value="NZ_CAACYD010000006.1"/>
</dbReference>
<organism evidence="3 4">
    <name type="scientific">Gordonia paraffinivorans</name>
    <dbReference type="NCBI Taxonomy" id="175628"/>
    <lineage>
        <taxon>Bacteria</taxon>
        <taxon>Bacillati</taxon>
        <taxon>Actinomycetota</taxon>
        <taxon>Actinomycetes</taxon>
        <taxon>Mycobacteriales</taxon>
        <taxon>Gordoniaceae</taxon>
        <taxon>Gordonia</taxon>
    </lineage>
</organism>
<evidence type="ECO:0000256" key="2">
    <source>
        <dbReference type="ARBA" id="ARBA00023326"/>
    </source>
</evidence>
<dbReference type="InterPro" id="IPR013783">
    <property type="entry name" value="Ig-like_fold"/>
</dbReference>
<accession>A0ABD7V2B1</accession>
<dbReference type="Gene3D" id="2.60.40.10">
    <property type="entry name" value="Immunoglobulins"/>
    <property type="match status" value="1"/>
</dbReference>
<protein>
    <recommendedName>
        <fullName evidence="5">Fibronectin type III domain-containing protein</fullName>
    </recommendedName>
</protein>
<dbReference type="EMBL" id="CAACYD010000006">
    <property type="protein sequence ID" value="VFA88196.1"/>
    <property type="molecule type" value="Genomic_DNA"/>
</dbReference>
<dbReference type="AlphaFoldDB" id="A0ABD7V2B1"/>
<evidence type="ECO:0000256" key="1">
    <source>
        <dbReference type="ARBA" id="ARBA00023295"/>
    </source>
</evidence>
<evidence type="ECO:0000313" key="3">
    <source>
        <dbReference type="EMBL" id="VFA88196.1"/>
    </source>
</evidence>
<reference evidence="3 4" key="1">
    <citation type="submission" date="2019-02" db="EMBL/GenBank/DDBJ databases">
        <authorList>
            <consortium name="Pathogen Informatics"/>
        </authorList>
    </citation>
    <scope>NUCLEOTIDE SEQUENCE [LARGE SCALE GENOMIC DNA]</scope>
    <source>
        <strain evidence="3 4">3012STDY6756503</strain>
    </source>
</reference>
<keyword evidence="1" id="KW-0378">Hydrolase</keyword>
<name>A0ABD7V2B1_9ACTN</name>
<proteinExistence type="predicted"/>
<dbReference type="SUPFAM" id="SSF49265">
    <property type="entry name" value="Fibronectin type III"/>
    <property type="match status" value="1"/>
</dbReference>
<keyword evidence="2" id="KW-0624">Polysaccharide degradation</keyword>